<evidence type="ECO:0000256" key="1">
    <source>
        <dbReference type="ARBA" id="ARBA00004635"/>
    </source>
</evidence>
<dbReference type="RefSeq" id="WP_269883657.1">
    <property type="nucleotide sequence ID" value="NZ_JAQAGZ010000015.1"/>
</dbReference>
<dbReference type="PANTHER" id="PTHR35789">
    <property type="entry name" value="SPORE GERMINATION PROTEIN B3"/>
    <property type="match status" value="1"/>
</dbReference>
<dbReference type="Pfam" id="PF05504">
    <property type="entry name" value="Spore_GerAC"/>
    <property type="match status" value="1"/>
</dbReference>
<keyword evidence="6" id="KW-0564">Palmitate</keyword>
<comment type="caution">
    <text evidence="11">The sequence shown here is derived from an EMBL/GenBank/DDBJ whole genome shotgun (WGS) entry which is preliminary data.</text>
</comment>
<dbReference type="NCBIfam" id="TIGR02887">
    <property type="entry name" value="spore_ger_x_C"/>
    <property type="match status" value="1"/>
</dbReference>
<evidence type="ECO:0000256" key="5">
    <source>
        <dbReference type="ARBA" id="ARBA00023136"/>
    </source>
</evidence>
<feature type="compositionally biased region" description="Basic and acidic residues" evidence="8">
    <location>
        <begin position="398"/>
        <end position="417"/>
    </location>
</feature>
<name>A0ABT4QE42_9BACL</name>
<dbReference type="InterPro" id="IPR038501">
    <property type="entry name" value="Spore_GerAC_C_sf"/>
</dbReference>
<dbReference type="InterPro" id="IPR057336">
    <property type="entry name" value="GerAC_N"/>
</dbReference>
<dbReference type="Proteomes" id="UP001527882">
    <property type="component" value="Unassembled WGS sequence"/>
</dbReference>
<evidence type="ECO:0000256" key="7">
    <source>
        <dbReference type="ARBA" id="ARBA00023288"/>
    </source>
</evidence>
<feature type="region of interest" description="Disordered" evidence="8">
    <location>
        <begin position="63"/>
        <end position="84"/>
    </location>
</feature>
<keyword evidence="5" id="KW-0472">Membrane</keyword>
<dbReference type="InterPro" id="IPR008844">
    <property type="entry name" value="Spore_GerAC-like"/>
</dbReference>
<dbReference type="EMBL" id="JAQAGZ010000015">
    <property type="protein sequence ID" value="MCZ8515132.1"/>
    <property type="molecule type" value="Genomic_DNA"/>
</dbReference>
<evidence type="ECO:0000256" key="2">
    <source>
        <dbReference type="ARBA" id="ARBA00007886"/>
    </source>
</evidence>
<dbReference type="PANTHER" id="PTHR35789:SF1">
    <property type="entry name" value="SPORE GERMINATION PROTEIN B3"/>
    <property type="match status" value="1"/>
</dbReference>
<feature type="domain" description="Spore germination GerAC-like C-terminal" evidence="9">
    <location>
        <begin position="222"/>
        <end position="387"/>
    </location>
</feature>
<keyword evidence="7" id="KW-0449">Lipoprotein</keyword>
<feature type="compositionally biased region" description="Gly residues" evidence="8">
    <location>
        <begin position="64"/>
        <end position="78"/>
    </location>
</feature>
<keyword evidence="12" id="KW-1185">Reference proteome</keyword>
<protein>
    <submittedName>
        <fullName evidence="11">Ger(X)C family spore germination protein</fullName>
    </submittedName>
</protein>
<comment type="similarity">
    <text evidence="2">Belongs to the GerABKC lipoprotein family.</text>
</comment>
<dbReference type="Pfam" id="PF25198">
    <property type="entry name" value="Spore_GerAC_N"/>
    <property type="match status" value="1"/>
</dbReference>
<evidence type="ECO:0000256" key="6">
    <source>
        <dbReference type="ARBA" id="ARBA00023139"/>
    </source>
</evidence>
<evidence type="ECO:0000259" key="9">
    <source>
        <dbReference type="Pfam" id="PF05504"/>
    </source>
</evidence>
<feature type="domain" description="Spore germination protein N-terminal" evidence="10">
    <location>
        <begin position="30"/>
        <end position="206"/>
    </location>
</feature>
<sequence>MNFFSPGNKSRALLITFLCASVLPLAGCWDRKELNDVVLIMGAGIDKKGDKIEASVQLTVPRAMGGGEQSLGGGGGGGGKEKPSLVRSATGVTVADAMARLQEKVPRKLFWGHTKILVIGEKLAKEGIREYMDYIARHPEPRLRMFVFVSKGKAADILDTIPKLERESAEAAREEAKFRFAMQVTFKDLMQMFRGDSGAAALPWLEMVPGRPGGTESVLRLNGTAVFKKDKMVGYIDDEVTRGVVWLRNEIKTATITIEPKEAEGHISFVMLRATTKLIPQISGGTWKMTAKLETEDDIVENTTSLNMMNPTVVKLLEQEAEKDLEERTRKALDEGQKKLKADIFGFAEAFHRKYPKQWEASKDRWDEIFPNIDVQLESKVRIRRPGLATEPPAVPEEEVKAKEKEVKQKEKEVKEK</sequence>
<comment type="subcellular location">
    <subcellularLocation>
        <location evidence="1">Membrane</location>
        <topology evidence="1">Lipid-anchor</topology>
    </subcellularLocation>
</comment>
<feature type="region of interest" description="Disordered" evidence="8">
    <location>
        <begin position="385"/>
        <end position="417"/>
    </location>
</feature>
<gene>
    <name evidence="11" type="ORF">O9H85_22465</name>
</gene>
<organism evidence="11 12">
    <name type="scientific">Paenibacillus gyeongsangnamensis</name>
    <dbReference type="NCBI Taxonomy" id="3388067"/>
    <lineage>
        <taxon>Bacteria</taxon>
        <taxon>Bacillati</taxon>
        <taxon>Bacillota</taxon>
        <taxon>Bacilli</taxon>
        <taxon>Bacillales</taxon>
        <taxon>Paenibacillaceae</taxon>
        <taxon>Paenibacillus</taxon>
    </lineage>
</organism>
<evidence type="ECO:0000259" key="10">
    <source>
        <dbReference type="Pfam" id="PF25198"/>
    </source>
</evidence>
<accession>A0ABT4QE42</accession>
<proteinExistence type="inferred from homology"/>
<dbReference type="Gene3D" id="3.30.300.210">
    <property type="entry name" value="Nutrient germinant receptor protein C, domain 3"/>
    <property type="match status" value="1"/>
</dbReference>
<keyword evidence="3" id="KW-0309">Germination</keyword>
<reference evidence="11 12" key="1">
    <citation type="submission" date="2022-12" db="EMBL/GenBank/DDBJ databases">
        <title>Draft genome sequence of Paenibacillus sp. dW9.</title>
        <authorList>
            <person name="Choi E.-W."/>
            <person name="Kim D.-U."/>
        </authorList>
    </citation>
    <scope>NUCLEOTIDE SEQUENCE [LARGE SCALE GENOMIC DNA]</scope>
    <source>
        <strain evidence="12">dW9</strain>
    </source>
</reference>
<keyword evidence="4" id="KW-0732">Signal</keyword>
<evidence type="ECO:0000256" key="3">
    <source>
        <dbReference type="ARBA" id="ARBA00022544"/>
    </source>
</evidence>
<dbReference type="InterPro" id="IPR046953">
    <property type="entry name" value="Spore_GerAC-like_C"/>
</dbReference>
<evidence type="ECO:0000256" key="4">
    <source>
        <dbReference type="ARBA" id="ARBA00022729"/>
    </source>
</evidence>
<evidence type="ECO:0000256" key="8">
    <source>
        <dbReference type="SAM" id="MobiDB-lite"/>
    </source>
</evidence>
<evidence type="ECO:0000313" key="12">
    <source>
        <dbReference type="Proteomes" id="UP001527882"/>
    </source>
</evidence>
<evidence type="ECO:0000313" key="11">
    <source>
        <dbReference type="EMBL" id="MCZ8515132.1"/>
    </source>
</evidence>